<dbReference type="EMBL" id="AZMC01000109">
    <property type="protein sequence ID" value="ETI89809.1"/>
    <property type="molecule type" value="Genomic_DNA"/>
</dbReference>
<gene>
    <name evidence="1" type="ORF">Q612_NSC00109G0002</name>
</gene>
<feature type="non-terminal residue" evidence="1">
    <location>
        <position position="1"/>
    </location>
</feature>
<sequence>IFLSLHMFYIISYLDMVDENFIFIVIVFYKLEIIKYVNIISNLL</sequence>
<organism evidence="1 2">
    <name type="scientific">Negativicoccus succinicivorans DORA_17_25</name>
    <dbReference type="NCBI Taxonomy" id="1403945"/>
    <lineage>
        <taxon>Bacteria</taxon>
        <taxon>Bacillati</taxon>
        <taxon>Bacillota</taxon>
        <taxon>Negativicutes</taxon>
        <taxon>Veillonellales</taxon>
        <taxon>Veillonellaceae</taxon>
        <taxon>Negativicoccus</taxon>
    </lineage>
</organism>
<evidence type="ECO:0000313" key="2">
    <source>
        <dbReference type="Proteomes" id="UP000018840"/>
    </source>
</evidence>
<name>W1UAW1_9FIRM</name>
<dbReference type="AlphaFoldDB" id="W1UAW1"/>
<accession>W1UAW1</accession>
<protein>
    <submittedName>
        <fullName evidence="1">Uncharacterized protein</fullName>
    </submittedName>
</protein>
<dbReference type="Proteomes" id="UP000018840">
    <property type="component" value="Unassembled WGS sequence"/>
</dbReference>
<proteinExistence type="predicted"/>
<evidence type="ECO:0000313" key="1">
    <source>
        <dbReference type="EMBL" id="ETI89809.1"/>
    </source>
</evidence>
<reference evidence="1 2" key="1">
    <citation type="submission" date="2013-12" db="EMBL/GenBank/DDBJ databases">
        <title>A Varibaculum cambriense genome reconstructed from a premature infant gut community with otherwise low bacterial novelty that shifts toward anaerobic metabolism during the third week of life.</title>
        <authorList>
            <person name="Brown C.T."/>
            <person name="Sharon I."/>
            <person name="Thomas B.C."/>
            <person name="Castelle C.J."/>
            <person name="Morowitz M.J."/>
            <person name="Banfield J.F."/>
        </authorList>
    </citation>
    <scope>NUCLEOTIDE SEQUENCE [LARGE SCALE GENOMIC DNA]</scope>
    <source>
        <strain evidence="2">DORA_17_25</strain>
    </source>
</reference>
<comment type="caution">
    <text evidence="1">The sequence shown here is derived from an EMBL/GenBank/DDBJ whole genome shotgun (WGS) entry which is preliminary data.</text>
</comment>